<gene>
    <name evidence="2" type="ORF">J3U88_27265</name>
</gene>
<dbReference type="Pfam" id="PF05488">
    <property type="entry name" value="PAAR_motif"/>
    <property type="match status" value="1"/>
</dbReference>
<dbReference type="InterPro" id="IPR008727">
    <property type="entry name" value="PAAR_motif"/>
</dbReference>
<sequence length="318" mass="31978">MSAGSRMLSDIDPALPGVPPATPPSLKRPENALHKAGNAIATVVTAPAAAIGLLNEGFARATNFVASALPSQPAAFQTSLALGAPHAHIAHPPSGPAPIPPTPIPPVGPVTFGCCVQVLINGRPAARAGDMGVNPTCCGLPPMYEIYTGSSKVFIGGARAARVGDITFHCKPVPSEAAALRGAIATAQKAMRAAMMACMVGGFVATGLGVAGDIVESVEADNADMSAALALSAATATAQMANDVMALAAAAMMGKDPCLPPGTPGAIFAGSPDVWIGGFPMPPWMDIAKGLLKMVKGLRARNQNRSNTNGTTRVGAQH</sequence>
<reference evidence="2" key="1">
    <citation type="submission" date="2021-03" db="EMBL/GenBank/DDBJ databases">
        <authorList>
            <person name="Wang G."/>
        </authorList>
    </citation>
    <scope>NUCLEOTIDE SEQUENCE</scope>
    <source>
        <strain evidence="2">KCTC 12899</strain>
    </source>
</reference>
<dbReference type="CDD" id="cd14740">
    <property type="entry name" value="PAAR_4"/>
    <property type="match status" value="1"/>
</dbReference>
<comment type="caution">
    <text evidence="2">The sequence shown here is derived from an EMBL/GenBank/DDBJ whole genome shotgun (WGS) entry which is preliminary data.</text>
</comment>
<organism evidence="2 3">
    <name type="scientific">Acanthopleuribacter pedis</name>
    <dbReference type="NCBI Taxonomy" id="442870"/>
    <lineage>
        <taxon>Bacteria</taxon>
        <taxon>Pseudomonadati</taxon>
        <taxon>Acidobacteriota</taxon>
        <taxon>Holophagae</taxon>
        <taxon>Acanthopleuribacterales</taxon>
        <taxon>Acanthopleuribacteraceae</taxon>
        <taxon>Acanthopleuribacter</taxon>
    </lineage>
</organism>
<keyword evidence="3" id="KW-1185">Reference proteome</keyword>
<name>A0A8J7QE60_9BACT</name>
<evidence type="ECO:0000256" key="1">
    <source>
        <dbReference type="SAM" id="MobiDB-lite"/>
    </source>
</evidence>
<feature type="region of interest" description="Disordered" evidence="1">
    <location>
        <begin position="299"/>
        <end position="318"/>
    </location>
</feature>
<feature type="region of interest" description="Disordered" evidence="1">
    <location>
        <begin position="1"/>
        <end position="30"/>
    </location>
</feature>
<evidence type="ECO:0000313" key="3">
    <source>
        <dbReference type="Proteomes" id="UP000664417"/>
    </source>
</evidence>
<evidence type="ECO:0000313" key="2">
    <source>
        <dbReference type="EMBL" id="MBO1322204.1"/>
    </source>
</evidence>
<protein>
    <submittedName>
        <fullName evidence="2">PAAR domain-containing protein</fullName>
    </submittedName>
</protein>
<proteinExistence type="predicted"/>
<dbReference type="RefSeq" id="WP_207862177.1">
    <property type="nucleotide sequence ID" value="NZ_JAFREP010000032.1"/>
</dbReference>
<feature type="compositionally biased region" description="Polar residues" evidence="1">
    <location>
        <begin position="301"/>
        <end position="318"/>
    </location>
</feature>
<dbReference type="EMBL" id="JAFREP010000032">
    <property type="protein sequence ID" value="MBO1322204.1"/>
    <property type="molecule type" value="Genomic_DNA"/>
</dbReference>
<accession>A0A8J7QE60</accession>
<dbReference type="Proteomes" id="UP000664417">
    <property type="component" value="Unassembled WGS sequence"/>
</dbReference>
<dbReference type="Gene3D" id="2.60.200.60">
    <property type="match status" value="1"/>
</dbReference>
<dbReference type="AlphaFoldDB" id="A0A8J7QE60"/>